<evidence type="ECO:0000313" key="2">
    <source>
        <dbReference type="Proteomes" id="UP000276133"/>
    </source>
</evidence>
<reference evidence="1 2" key="1">
    <citation type="journal article" date="2018" name="Sci. Rep.">
        <title>Genomic signatures of local adaptation to the degree of environmental predictability in rotifers.</title>
        <authorList>
            <person name="Franch-Gras L."/>
            <person name="Hahn C."/>
            <person name="Garcia-Roger E.M."/>
            <person name="Carmona M.J."/>
            <person name="Serra M."/>
            <person name="Gomez A."/>
        </authorList>
    </citation>
    <scope>NUCLEOTIDE SEQUENCE [LARGE SCALE GENOMIC DNA]</scope>
    <source>
        <strain evidence="1">HYR1</strain>
    </source>
</reference>
<dbReference type="EMBL" id="REGN01010867">
    <property type="protein sequence ID" value="RMZ98286.1"/>
    <property type="molecule type" value="Genomic_DNA"/>
</dbReference>
<gene>
    <name evidence="1" type="ORF">BpHYR1_017466</name>
</gene>
<dbReference type="Proteomes" id="UP000276133">
    <property type="component" value="Unassembled WGS sequence"/>
</dbReference>
<accession>A0A3M7PGN8</accession>
<sequence>MSKEIVSLLPSYSSYFLEAWHNAFSNMIIRNPSVYTLVDMFQTGIRYKRKPKYILLDERINEIVKTYSLDTSDKFYDNLFSILDHLIFFQVTGIKKFQVLQNSAIRFIL</sequence>
<evidence type="ECO:0000313" key="1">
    <source>
        <dbReference type="EMBL" id="RMZ98286.1"/>
    </source>
</evidence>
<name>A0A3M7PGN8_BRAPC</name>
<comment type="caution">
    <text evidence="1">The sequence shown here is derived from an EMBL/GenBank/DDBJ whole genome shotgun (WGS) entry which is preliminary data.</text>
</comment>
<proteinExistence type="predicted"/>
<dbReference type="AlphaFoldDB" id="A0A3M7PGN8"/>
<protein>
    <submittedName>
        <fullName evidence="1">Uncharacterized protein</fullName>
    </submittedName>
</protein>
<organism evidence="1 2">
    <name type="scientific">Brachionus plicatilis</name>
    <name type="common">Marine rotifer</name>
    <name type="synonym">Brachionus muelleri</name>
    <dbReference type="NCBI Taxonomy" id="10195"/>
    <lineage>
        <taxon>Eukaryota</taxon>
        <taxon>Metazoa</taxon>
        <taxon>Spiralia</taxon>
        <taxon>Gnathifera</taxon>
        <taxon>Rotifera</taxon>
        <taxon>Eurotatoria</taxon>
        <taxon>Monogononta</taxon>
        <taxon>Pseudotrocha</taxon>
        <taxon>Ploima</taxon>
        <taxon>Brachionidae</taxon>
        <taxon>Brachionus</taxon>
    </lineage>
</organism>
<keyword evidence="2" id="KW-1185">Reference proteome</keyword>